<dbReference type="PROSITE" id="PS51833">
    <property type="entry name" value="HDOD"/>
    <property type="match status" value="1"/>
</dbReference>
<feature type="domain" description="HDOD" evidence="2">
    <location>
        <begin position="199"/>
        <end position="386"/>
    </location>
</feature>
<dbReference type="PIRSF" id="PIRSF003180">
    <property type="entry name" value="DiGMPpdiest_YuxH"/>
    <property type="match status" value="1"/>
</dbReference>
<accession>A0A291HPY1</accession>
<protein>
    <submittedName>
        <fullName evidence="3">Diguanylate phosphodiesterase</fullName>
    </submittedName>
</protein>
<proteinExistence type="predicted"/>
<dbReference type="Pfam" id="PF08668">
    <property type="entry name" value="HDOD"/>
    <property type="match status" value="1"/>
</dbReference>
<dbReference type="SMART" id="SM00052">
    <property type="entry name" value="EAL"/>
    <property type="match status" value="1"/>
</dbReference>
<dbReference type="PROSITE" id="PS50883">
    <property type="entry name" value="EAL"/>
    <property type="match status" value="1"/>
</dbReference>
<name>A0A291HPY1_9GAMM</name>
<dbReference type="InterPro" id="IPR013976">
    <property type="entry name" value="HDOD"/>
</dbReference>
<evidence type="ECO:0000259" key="1">
    <source>
        <dbReference type="PROSITE" id="PS50883"/>
    </source>
</evidence>
<dbReference type="InterPro" id="IPR052340">
    <property type="entry name" value="RNase_Y/CdgJ"/>
</dbReference>
<evidence type="ECO:0000313" key="3">
    <source>
        <dbReference type="EMBL" id="ATG74131.1"/>
    </source>
</evidence>
<dbReference type="PANTHER" id="PTHR33525:SF4">
    <property type="entry name" value="CYCLIC DI-GMP PHOSPHODIESTERASE CDGJ"/>
    <property type="match status" value="1"/>
</dbReference>
<dbReference type="Proteomes" id="UP000217763">
    <property type="component" value="Chromosome"/>
</dbReference>
<dbReference type="InterPro" id="IPR001633">
    <property type="entry name" value="EAL_dom"/>
</dbReference>
<dbReference type="RefSeq" id="WP_096779258.1">
    <property type="nucleotide sequence ID" value="NZ_CP012621.1"/>
</dbReference>
<dbReference type="Gene3D" id="3.20.20.450">
    <property type="entry name" value="EAL domain"/>
    <property type="match status" value="1"/>
</dbReference>
<dbReference type="KEGG" id="zdf:AN401_09935"/>
<gene>
    <name evidence="3" type="ORF">AN401_09935</name>
</gene>
<reference evidence="4" key="1">
    <citation type="submission" date="2015-09" db="EMBL/GenBank/DDBJ databases">
        <authorList>
            <person name="Shao Z."/>
            <person name="Wang L."/>
        </authorList>
    </citation>
    <scope>NUCLEOTIDE SEQUENCE [LARGE SCALE GENOMIC DNA]</scope>
    <source>
        <strain evidence="4">F13-1</strain>
    </source>
</reference>
<organism evidence="3 4">
    <name type="scientific">Zobellella denitrificans</name>
    <dbReference type="NCBI Taxonomy" id="347534"/>
    <lineage>
        <taxon>Bacteria</taxon>
        <taxon>Pseudomonadati</taxon>
        <taxon>Pseudomonadota</taxon>
        <taxon>Gammaproteobacteria</taxon>
        <taxon>Aeromonadales</taxon>
        <taxon>Aeromonadaceae</taxon>
        <taxon>Zobellella</taxon>
    </lineage>
</organism>
<dbReference type="AlphaFoldDB" id="A0A291HPY1"/>
<dbReference type="EMBL" id="CP012621">
    <property type="protein sequence ID" value="ATG74131.1"/>
    <property type="molecule type" value="Genomic_DNA"/>
</dbReference>
<feature type="domain" description="EAL" evidence="1">
    <location>
        <begin position="1"/>
        <end position="205"/>
    </location>
</feature>
<keyword evidence="4" id="KW-1185">Reference proteome</keyword>
<dbReference type="InterPro" id="IPR014408">
    <property type="entry name" value="dGMP_Pdiesterase_EAL/HD-GYP"/>
</dbReference>
<dbReference type="SUPFAM" id="SSF109604">
    <property type="entry name" value="HD-domain/PDEase-like"/>
    <property type="match status" value="1"/>
</dbReference>
<dbReference type="PANTHER" id="PTHR33525">
    <property type="match status" value="1"/>
</dbReference>
<dbReference type="Pfam" id="PF00563">
    <property type="entry name" value="EAL"/>
    <property type="match status" value="1"/>
</dbReference>
<evidence type="ECO:0000313" key="4">
    <source>
        <dbReference type="Proteomes" id="UP000217763"/>
    </source>
</evidence>
<dbReference type="SUPFAM" id="SSF141868">
    <property type="entry name" value="EAL domain-like"/>
    <property type="match status" value="1"/>
</dbReference>
<dbReference type="Gene3D" id="1.10.3210.10">
    <property type="entry name" value="Hypothetical protein af1432"/>
    <property type="match status" value="1"/>
</dbReference>
<sequence length="408" mass="47009">MNCFVARQAILDKQGNPLGYELLFRLGLENRFPNIGAEQATRRLMAEQFLSQKIEDLVGDTLCFVNFPDSLLREGLADGFHPHRLVIEILEDATPDQALLECVKGLKQQGFKLALDDHLPGSEWDAFLPFMDFIKLDLRQTPLTDCARFIRACRCYPQLRFIAEKVETREEFAAAAEVGFEFFQGYYFQQPQVIRRRILTTDELTAFELLSAVNEEEIDYNRLTELFSRDLSLSYNLLRYVNNLHMGYRHQNIENLRSAIVYLGHQQLKRFTALVMTAYISKNKNIELYRLSIIRAKWCELLADKVHPALKDDAFICGLFSLLDVLLERPMAEILPQLSVSEAISHALLESKGELGFFMGLIHDHEQANWPQLQQRLAFIRLSEAASSQCYEQAVQWSNRLGQGHRLA</sequence>
<dbReference type="InterPro" id="IPR035919">
    <property type="entry name" value="EAL_sf"/>
</dbReference>
<evidence type="ECO:0000259" key="2">
    <source>
        <dbReference type="PROSITE" id="PS51833"/>
    </source>
</evidence>